<accession>A0ABV7L654</accession>
<name>A0ABV7L654_9PROT</name>
<dbReference type="Proteomes" id="UP001595528">
    <property type="component" value="Unassembled WGS sequence"/>
</dbReference>
<proteinExistence type="predicted"/>
<gene>
    <name evidence="2" type="ORF">ACFOGJ_23025</name>
</gene>
<keyword evidence="2" id="KW-0808">Transferase</keyword>
<dbReference type="GO" id="GO:0032259">
    <property type="term" value="P:methylation"/>
    <property type="evidence" value="ECO:0007669"/>
    <property type="project" value="UniProtKB-KW"/>
</dbReference>
<dbReference type="Pfam" id="PF05711">
    <property type="entry name" value="TylF"/>
    <property type="match status" value="1"/>
</dbReference>
<feature type="region of interest" description="Disordered" evidence="1">
    <location>
        <begin position="1"/>
        <end position="22"/>
    </location>
</feature>
<keyword evidence="3" id="KW-1185">Reference proteome</keyword>
<reference evidence="3" key="1">
    <citation type="journal article" date="2019" name="Int. J. Syst. Evol. Microbiol.">
        <title>The Global Catalogue of Microorganisms (GCM) 10K type strain sequencing project: providing services to taxonomists for standard genome sequencing and annotation.</title>
        <authorList>
            <consortium name="The Broad Institute Genomics Platform"/>
            <consortium name="The Broad Institute Genome Sequencing Center for Infectious Disease"/>
            <person name="Wu L."/>
            <person name="Ma J."/>
        </authorList>
    </citation>
    <scope>NUCLEOTIDE SEQUENCE [LARGE SCALE GENOMIC DNA]</scope>
    <source>
        <strain evidence="3">KCTC 42964</strain>
    </source>
</reference>
<comment type="caution">
    <text evidence="2">The sequence shown here is derived from an EMBL/GenBank/DDBJ whole genome shotgun (WGS) entry which is preliminary data.</text>
</comment>
<organism evidence="2 3">
    <name type="scientific">Marinibaculum pumilum</name>
    <dbReference type="NCBI Taxonomy" id="1766165"/>
    <lineage>
        <taxon>Bacteria</taxon>
        <taxon>Pseudomonadati</taxon>
        <taxon>Pseudomonadota</taxon>
        <taxon>Alphaproteobacteria</taxon>
        <taxon>Rhodospirillales</taxon>
        <taxon>Rhodospirillaceae</taxon>
        <taxon>Marinibaculum</taxon>
    </lineage>
</organism>
<dbReference type="EMBL" id="JBHRTR010000036">
    <property type="protein sequence ID" value="MFC3230141.1"/>
    <property type="molecule type" value="Genomic_DNA"/>
</dbReference>
<dbReference type="Gene3D" id="3.40.50.150">
    <property type="entry name" value="Vaccinia Virus protein VP39"/>
    <property type="match status" value="1"/>
</dbReference>
<evidence type="ECO:0000313" key="3">
    <source>
        <dbReference type="Proteomes" id="UP001595528"/>
    </source>
</evidence>
<dbReference type="EC" id="2.1.1.-" evidence="2"/>
<dbReference type="InterPro" id="IPR029063">
    <property type="entry name" value="SAM-dependent_MTases_sf"/>
</dbReference>
<keyword evidence="2" id="KW-0489">Methyltransferase</keyword>
<dbReference type="InterPro" id="IPR008884">
    <property type="entry name" value="TylF_MeTrfase"/>
</dbReference>
<dbReference type="RefSeq" id="WP_379905023.1">
    <property type="nucleotide sequence ID" value="NZ_JBHRTR010000036.1"/>
</dbReference>
<evidence type="ECO:0000256" key="1">
    <source>
        <dbReference type="SAM" id="MobiDB-lite"/>
    </source>
</evidence>
<protein>
    <submittedName>
        <fullName evidence="2">TylF/MycF/NovP-related O-methyltransferase</fullName>
        <ecNumber evidence="2">2.1.1.-</ecNumber>
    </submittedName>
</protein>
<dbReference type="GO" id="GO:0008168">
    <property type="term" value="F:methyltransferase activity"/>
    <property type="evidence" value="ECO:0007669"/>
    <property type="project" value="UniProtKB-KW"/>
</dbReference>
<sequence length="287" mass="31599">MMPIDTGPQKTDPGATESAGIGADTPFEIPLKYFPPAFVDDSAKQRFESRLGQFLNVCAPLNKAGSVAVFADNLLTIGRAFSFLEDRRFTDTLQACAREERDLVIAWRTHVLTWAAKSCLALEGDFVECGTYRAYSAEVICGYVEPHRHGKRFVVYDLFDPDEAAGVGHRLPSHGDTLFAEVADRLAPYPGTLVVRGKVPDALPETAPEKICFMHLDMNNAEAEAGALAFLFDRIVDGGMVVLDDYGWAYYSEQRVRADRFAAEHGQFIVELPTGQGLFIKRAAAAR</sequence>
<evidence type="ECO:0000313" key="2">
    <source>
        <dbReference type="EMBL" id="MFC3230141.1"/>
    </source>
</evidence>